<reference evidence="1" key="1">
    <citation type="submission" date="2014-11" db="EMBL/GenBank/DDBJ databases">
        <authorList>
            <person name="Amaro Gonzalez C."/>
        </authorList>
    </citation>
    <scope>NUCLEOTIDE SEQUENCE</scope>
</reference>
<accession>A0A0E9SXJ1</accession>
<evidence type="ECO:0000313" key="1">
    <source>
        <dbReference type="EMBL" id="JAH45977.1"/>
    </source>
</evidence>
<name>A0A0E9SXJ1_ANGAN</name>
<proteinExistence type="predicted"/>
<organism evidence="1">
    <name type="scientific">Anguilla anguilla</name>
    <name type="common">European freshwater eel</name>
    <name type="synonym">Muraena anguilla</name>
    <dbReference type="NCBI Taxonomy" id="7936"/>
    <lineage>
        <taxon>Eukaryota</taxon>
        <taxon>Metazoa</taxon>
        <taxon>Chordata</taxon>
        <taxon>Craniata</taxon>
        <taxon>Vertebrata</taxon>
        <taxon>Euteleostomi</taxon>
        <taxon>Actinopterygii</taxon>
        <taxon>Neopterygii</taxon>
        <taxon>Teleostei</taxon>
        <taxon>Anguilliformes</taxon>
        <taxon>Anguillidae</taxon>
        <taxon>Anguilla</taxon>
    </lineage>
</organism>
<protein>
    <submittedName>
        <fullName evidence="1">Uncharacterized protein</fullName>
    </submittedName>
</protein>
<reference evidence="1" key="2">
    <citation type="journal article" date="2015" name="Fish Shellfish Immunol.">
        <title>Early steps in the European eel (Anguilla anguilla)-Vibrio vulnificus interaction in the gills: Role of the RtxA13 toxin.</title>
        <authorList>
            <person name="Callol A."/>
            <person name="Pajuelo D."/>
            <person name="Ebbesson L."/>
            <person name="Teles M."/>
            <person name="MacKenzie S."/>
            <person name="Amaro C."/>
        </authorList>
    </citation>
    <scope>NUCLEOTIDE SEQUENCE</scope>
</reference>
<dbReference type="EMBL" id="GBXM01062600">
    <property type="protein sequence ID" value="JAH45977.1"/>
    <property type="molecule type" value="Transcribed_RNA"/>
</dbReference>
<sequence>MRLWGKSVFQKTSVYKQNETKPSETRR</sequence>
<dbReference type="AlphaFoldDB" id="A0A0E9SXJ1"/>